<dbReference type="Proteomes" id="UP000317593">
    <property type="component" value="Unassembled WGS sequence"/>
</dbReference>
<keyword evidence="3 6" id="KW-0012">Acyltransferase</keyword>
<dbReference type="SUPFAM" id="SSF69593">
    <property type="entry name" value="Glycerol-3-phosphate (1)-acyltransferase"/>
    <property type="match status" value="1"/>
</dbReference>
<dbReference type="PANTHER" id="PTHR10434">
    <property type="entry name" value="1-ACYL-SN-GLYCEROL-3-PHOSPHATE ACYLTRANSFERASE"/>
    <property type="match status" value="1"/>
</dbReference>
<dbReference type="InterPro" id="IPR002123">
    <property type="entry name" value="Plipid/glycerol_acylTrfase"/>
</dbReference>
<feature type="transmembrane region" description="Helical" evidence="4">
    <location>
        <begin position="7"/>
        <end position="30"/>
    </location>
</feature>
<dbReference type="PANTHER" id="PTHR10434:SF11">
    <property type="entry name" value="1-ACYL-SN-GLYCEROL-3-PHOSPHATE ACYLTRANSFERASE"/>
    <property type="match status" value="1"/>
</dbReference>
<dbReference type="GO" id="GO:0003841">
    <property type="term" value="F:1-acylglycerol-3-phosphate O-acyltransferase activity"/>
    <property type="evidence" value="ECO:0007669"/>
    <property type="project" value="TreeGrafter"/>
</dbReference>
<evidence type="ECO:0000256" key="2">
    <source>
        <dbReference type="ARBA" id="ARBA00022679"/>
    </source>
</evidence>
<evidence type="ECO:0000259" key="5">
    <source>
        <dbReference type="SMART" id="SM00563"/>
    </source>
</evidence>
<dbReference type="EMBL" id="FXTH01000013">
    <property type="protein sequence ID" value="SMO79302.1"/>
    <property type="molecule type" value="Genomic_DNA"/>
</dbReference>
<keyword evidence="2 6" id="KW-0808">Transferase</keyword>
<evidence type="ECO:0000256" key="1">
    <source>
        <dbReference type="ARBA" id="ARBA00005189"/>
    </source>
</evidence>
<evidence type="ECO:0000256" key="3">
    <source>
        <dbReference type="ARBA" id="ARBA00023315"/>
    </source>
</evidence>
<dbReference type="GO" id="GO:0006654">
    <property type="term" value="P:phosphatidic acid biosynthetic process"/>
    <property type="evidence" value="ECO:0007669"/>
    <property type="project" value="TreeGrafter"/>
</dbReference>
<evidence type="ECO:0000313" key="7">
    <source>
        <dbReference type="Proteomes" id="UP000317593"/>
    </source>
</evidence>
<keyword evidence="4" id="KW-0812">Transmembrane</keyword>
<gene>
    <name evidence="6" type="ORF">SAMN06265218_113108</name>
</gene>
<sequence length="237" mass="27052">MKTLFSIFLWIYWAVCIIVFFGVVLVLYLLTFPFDRFHRIPNKVLKGLGRVMLKVNPGWSIAMRGAEQEKIARPTIVVANHQSFLDMPLLYLLPWSMKWVAKKSLFRIPILGWVIYMTGQLGIDRRNMRSAQKLDALVAPVKAGIPAMIFPEGTRSRTGELQRFKNGAFRLAKEYDFNILPVVLQGGNQAMPRGSWRVAPKQHFDIAVLDPIDPGQFGSVNELKEEAFSLIQKELYA</sequence>
<dbReference type="CDD" id="cd07989">
    <property type="entry name" value="LPLAT_AGPAT-like"/>
    <property type="match status" value="1"/>
</dbReference>
<proteinExistence type="predicted"/>
<comment type="pathway">
    <text evidence="1">Lipid metabolism.</text>
</comment>
<feature type="domain" description="Phospholipid/glycerol acyltransferase" evidence="5">
    <location>
        <begin position="75"/>
        <end position="187"/>
    </location>
</feature>
<keyword evidence="7" id="KW-1185">Reference proteome</keyword>
<evidence type="ECO:0000313" key="6">
    <source>
        <dbReference type="EMBL" id="SMO79302.1"/>
    </source>
</evidence>
<dbReference type="AlphaFoldDB" id="A0A521E608"/>
<reference evidence="6 7" key="1">
    <citation type="submission" date="2017-05" db="EMBL/GenBank/DDBJ databases">
        <authorList>
            <person name="Varghese N."/>
            <person name="Submissions S."/>
        </authorList>
    </citation>
    <scope>NUCLEOTIDE SEQUENCE [LARGE SCALE GENOMIC DNA]</scope>
    <source>
        <strain evidence="6 7">DSM 21194</strain>
    </source>
</reference>
<dbReference type="OrthoDB" id="9803035at2"/>
<name>A0A521E608_9BACT</name>
<accession>A0A521E608</accession>
<evidence type="ECO:0000256" key="4">
    <source>
        <dbReference type="SAM" id="Phobius"/>
    </source>
</evidence>
<protein>
    <submittedName>
        <fullName evidence="6">1-acyl-sn-glycerol-3-phosphate acyltransferase</fullName>
    </submittedName>
</protein>
<keyword evidence="4" id="KW-0472">Membrane</keyword>
<dbReference type="RefSeq" id="WP_142715299.1">
    <property type="nucleotide sequence ID" value="NZ_FXTH01000013.1"/>
</dbReference>
<organism evidence="6 7">
    <name type="scientific">Fodinibius sediminis</name>
    <dbReference type="NCBI Taxonomy" id="1214077"/>
    <lineage>
        <taxon>Bacteria</taxon>
        <taxon>Pseudomonadati</taxon>
        <taxon>Balneolota</taxon>
        <taxon>Balneolia</taxon>
        <taxon>Balneolales</taxon>
        <taxon>Balneolaceae</taxon>
        <taxon>Fodinibius</taxon>
    </lineage>
</organism>
<dbReference type="SMART" id="SM00563">
    <property type="entry name" value="PlsC"/>
    <property type="match status" value="1"/>
</dbReference>
<keyword evidence="4" id="KW-1133">Transmembrane helix</keyword>
<dbReference type="Pfam" id="PF01553">
    <property type="entry name" value="Acyltransferase"/>
    <property type="match status" value="1"/>
</dbReference>